<dbReference type="AlphaFoldDB" id="A0A2M9C5R5"/>
<organism evidence="1 2">
    <name type="scientific">Chryseobacterium geocarposphaerae</name>
    <dbReference type="NCBI Taxonomy" id="1416776"/>
    <lineage>
        <taxon>Bacteria</taxon>
        <taxon>Pseudomonadati</taxon>
        <taxon>Bacteroidota</taxon>
        <taxon>Flavobacteriia</taxon>
        <taxon>Flavobacteriales</taxon>
        <taxon>Weeksellaceae</taxon>
        <taxon>Chryseobacterium group</taxon>
        <taxon>Chryseobacterium</taxon>
    </lineage>
</organism>
<reference evidence="1 2" key="1">
    <citation type="submission" date="2017-11" db="EMBL/GenBank/DDBJ databases">
        <title>Genomic Encyclopedia of Archaeal and Bacterial Type Strains, Phase II (KMG-II): From Individual Species to Whole Genera.</title>
        <authorList>
            <person name="Goeker M."/>
        </authorList>
    </citation>
    <scope>NUCLEOTIDE SEQUENCE [LARGE SCALE GENOMIC DNA]</scope>
    <source>
        <strain evidence="1 2">DSM 27617</strain>
    </source>
</reference>
<dbReference type="Proteomes" id="UP000228740">
    <property type="component" value="Unassembled WGS sequence"/>
</dbReference>
<accession>A0A2M9C5R5</accession>
<protein>
    <submittedName>
        <fullName evidence="1">Uncharacterized protein</fullName>
    </submittedName>
</protein>
<dbReference type="OrthoDB" id="1269164at2"/>
<name>A0A2M9C5R5_9FLAO</name>
<evidence type="ECO:0000313" key="1">
    <source>
        <dbReference type="EMBL" id="PJJ66165.1"/>
    </source>
</evidence>
<gene>
    <name evidence="1" type="ORF">CLV73_0131</name>
</gene>
<proteinExistence type="predicted"/>
<comment type="caution">
    <text evidence="1">The sequence shown here is derived from an EMBL/GenBank/DDBJ whole genome shotgun (WGS) entry which is preliminary data.</text>
</comment>
<keyword evidence="2" id="KW-1185">Reference proteome</keyword>
<evidence type="ECO:0000313" key="2">
    <source>
        <dbReference type="Proteomes" id="UP000228740"/>
    </source>
</evidence>
<sequence>MALPKKTSKIITVNNIKYSWMASGNDDIIYLIICLKESPGQKLLASFNYVNIFENDIVEVQIIPSIVKQVIEYAINKGWNPYKKGKEFNIGTMNDLINYTT</sequence>
<dbReference type="EMBL" id="PGFD01000001">
    <property type="protein sequence ID" value="PJJ66165.1"/>
    <property type="molecule type" value="Genomic_DNA"/>
</dbReference>
<dbReference type="RefSeq" id="WP_100374978.1">
    <property type="nucleotide sequence ID" value="NZ_PGFD01000001.1"/>
</dbReference>